<feature type="coiled-coil region" evidence="1">
    <location>
        <begin position="698"/>
        <end position="741"/>
    </location>
</feature>
<feature type="region of interest" description="Disordered" evidence="2">
    <location>
        <begin position="452"/>
        <end position="484"/>
    </location>
</feature>
<comment type="caution">
    <text evidence="4">The sequence shown here is derived from an EMBL/GenBank/DDBJ whole genome shotgun (WGS) entry which is preliminary data.</text>
</comment>
<feature type="compositionally biased region" description="Basic and acidic residues" evidence="2">
    <location>
        <begin position="334"/>
        <end position="348"/>
    </location>
</feature>
<keyword evidence="3" id="KW-0732">Signal</keyword>
<protein>
    <submittedName>
        <fullName evidence="4">Uncharacterized protein</fullName>
    </submittedName>
</protein>
<gene>
    <name evidence="4" type="ORF">Vafri_5027</name>
</gene>
<feature type="region of interest" description="Disordered" evidence="2">
    <location>
        <begin position="503"/>
        <end position="529"/>
    </location>
</feature>
<evidence type="ECO:0000313" key="5">
    <source>
        <dbReference type="Proteomes" id="UP000747399"/>
    </source>
</evidence>
<keyword evidence="5" id="KW-1185">Reference proteome</keyword>
<dbReference type="AlphaFoldDB" id="A0A8J4AXM0"/>
<organism evidence="4 5">
    <name type="scientific">Volvox africanus</name>
    <dbReference type="NCBI Taxonomy" id="51714"/>
    <lineage>
        <taxon>Eukaryota</taxon>
        <taxon>Viridiplantae</taxon>
        <taxon>Chlorophyta</taxon>
        <taxon>core chlorophytes</taxon>
        <taxon>Chlorophyceae</taxon>
        <taxon>CS clade</taxon>
        <taxon>Chlamydomonadales</taxon>
        <taxon>Volvocaceae</taxon>
        <taxon>Volvox</taxon>
    </lineage>
</organism>
<accession>A0A8J4AXM0</accession>
<keyword evidence="1" id="KW-0175">Coiled coil</keyword>
<evidence type="ECO:0000256" key="3">
    <source>
        <dbReference type="SAM" id="SignalP"/>
    </source>
</evidence>
<evidence type="ECO:0000256" key="1">
    <source>
        <dbReference type="SAM" id="Coils"/>
    </source>
</evidence>
<reference evidence="4" key="1">
    <citation type="journal article" date="2021" name="Proc. Natl. Acad. Sci. U.S.A.">
        <title>Three genomes in the algal genus Volvox reveal the fate of a haploid sex-determining region after a transition to homothallism.</title>
        <authorList>
            <person name="Yamamoto K."/>
            <person name="Hamaji T."/>
            <person name="Kawai-Toyooka H."/>
            <person name="Matsuzaki R."/>
            <person name="Takahashi F."/>
            <person name="Nishimura Y."/>
            <person name="Kawachi M."/>
            <person name="Noguchi H."/>
            <person name="Minakuchi Y."/>
            <person name="Umen J.G."/>
            <person name="Toyoda A."/>
            <person name="Nozaki H."/>
        </authorList>
    </citation>
    <scope>NUCLEOTIDE SEQUENCE</scope>
    <source>
        <strain evidence="4">NIES-3780</strain>
    </source>
</reference>
<feature type="region of interest" description="Disordered" evidence="2">
    <location>
        <begin position="382"/>
        <end position="421"/>
    </location>
</feature>
<feature type="compositionally biased region" description="Low complexity" evidence="2">
    <location>
        <begin position="388"/>
        <end position="397"/>
    </location>
</feature>
<feature type="compositionally biased region" description="Low complexity" evidence="2">
    <location>
        <begin position="207"/>
        <end position="229"/>
    </location>
</feature>
<evidence type="ECO:0000313" key="4">
    <source>
        <dbReference type="EMBL" id="GIL48518.1"/>
    </source>
</evidence>
<feature type="signal peptide" evidence="3">
    <location>
        <begin position="1"/>
        <end position="21"/>
    </location>
</feature>
<feature type="chain" id="PRO_5035226237" evidence="3">
    <location>
        <begin position="22"/>
        <end position="759"/>
    </location>
</feature>
<evidence type="ECO:0000256" key="2">
    <source>
        <dbReference type="SAM" id="MobiDB-lite"/>
    </source>
</evidence>
<dbReference type="Proteomes" id="UP000747399">
    <property type="component" value="Unassembled WGS sequence"/>
</dbReference>
<feature type="region of interest" description="Disordered" evidence="2">
    <location>
        <begin position="321"/>
        <end position="363"/>
    </location>
</feature>
<proteinExistence type="predicted"/>
<feature type="region of interest" description="Disordered" evidence="2">
    <location>
        <begin position="603"/>
        <end position="633"/>
    </location>
</feature>
<sequence length="759" mass="80404">MFCIMCNIPCLLLLAVMAATATLNTNMPFPNTMTNMLAVSILTGTGGARHEAGYRQTGPSISKRGLWESRAALAAEARGMRAAARLLRAENRRLAGEVAALDDSVEGLEQGVLSPEFVRLHAESVERRLEFAEQYDPLVAARGSSRAPYTLSMGPHATEAEAVAAAAAEAAAEVYEDATAVEATVAASAAFATAAAEEARLSDQIQARPSSAPPASDSAAAVAPATLGRRGTGGVHGVGTSLDYDRGPGAYGDRAYGGRSPSRSLFRYIAPEELRLRRDLLAELQLRRRLSNALEDSRSAVLDLVMPVGADTDEMIQLVQAVRQQQRQQQQRSSAEHETGANRQESTHNDNGSGTDPPPQPAAPTAAVLAAMAPVQRHVSFAADTRGGESSVSSGGSNRDRGSLAAATYPPPQPRAQPGSESATAVALAAAAAAAVTVAPSGSTYTVQMGSLEGGEDTGGGGDDGRGAGEETAATAAEGQRRGRRHLTDAMIRVLNARAAGELMYPRPPAPDPFGELDKGHGEGEAPPATPSAVRAFAILAAMGGTKMDIRKLRKNPRLSAVEQMLAPPASSLLALLYLSSRRPVPHPDEFVAGTDLEYVAVGGDTDVTHGGGSSGGSVSQRPDPSAASPLSGWPPAGDLFMDFNSPRRAPYGQTYRHVEAWSVRDAALVLERQAREMELAGTYRMPRAYVEADKALKQRLNLDDPDLEDRADELRDQMRKQEYEKQLQEARVELREAERERYGYVRSLPMVKAAAMED</sequence>
<dbReference type="EMBL" id="BNCO01000005">
    <property type="protein sequence ID" value="GIL48518.1"/>
    <property type="molecule type" value="Genomic_DNA"/>
</dbReference>
<feature type="compositionally biased region" description="Low complexity" evidence="2">
    <location>
        <begin position="321"/>
        <end position="333"/>
    </location>
</feature>
<name>A0A8J4AXM0_9CHLO</name>
<feature type="region of interest" description="Disordered" evidence="2">
    <location>
        <begin position="202"/>
        <end position="247"/>
    </location>
</feature>